<accession>A0A1H7IJN5</accession>
<organism evidence="5 6">
    <name type="scientific">Ectothiorhodospira marina</name>
    <dbReference type="NCBI Taxonomy" id="1396821"/>
    <lineage>
        <taxon>Bacteria</taxon>
        <taxon>Pseudomonadati</taxon>
        <taxon>Pseudomonadota</taxon>
        <taxon>Gammaproteobacteria</taxon>
        <taxon>Chromatiales</taxon>
        <taxon>Ectothiorhodospiraceae</taxon>
        <taxon>Ectothiorhodospira</taxon>
    </lineage>
</organism>
<dbReference type="GO" id="GO:1990281">
    <property type="term" value="C:efflux pump complex"/>
    <property type="evidence" value="ECO:0007669"/>
    <property type="project" value="TreeGrafter"/>
</dbReference>
<dbReference type="EMBL" id="FOAA01000003">
    <property type="protein sequence ID" value="SEK62679.1"/>
    <property type="molecule type" value="Genomic_DNA"/>
</dbReference>
<dbReference type="Gene3D" id="2.40.30.170">
    <property type="match status" value="1"/>
</dbReference>
<dbReference type="STRING" id="1396821.SAMN05444515_103174"/>
<feature type="coiled-coil region" evidence="2">
    <location>
        <begin position="101"/>
        <end position="147"/>
    </location>
</feature>
<dbReference type="Pfam" id="PF25917">
    <property type="entry name" value="BSH_RND"/>
    <property type="match status" value="1"/>
</dbReference>
<dbReference type="Proteomes" id="UP000199256">
    <property type="component" value="Unassembled WGS sequence"/>
</dbReference>
<evidence type="ECO:0000259" key="4">
    <source>
        <dbReference type="Pfam" id="PF25917"/>
    </source>
</evidence>
<protein>
    <submittedName>
        <fullName evidence="5">RND family efflux transporter, MFP subunit</fullName>
    </submittedName>
</protein>
<gene>
    <name evidence="5" type="ORF">SAMN05444515_103174</name>
</gene>
<dbReference type="PANTHER" id="PTHR30469">
    <property type="entry name" value="MULTIDRUG RESISTANCE PROTEIN MDTA"/>
    <property type="match status" value="1"/>
</dbReference>
<dbReference type="AlphaFoldDB" id="A0A1H7IJN5"/>
<keyword evidence="2" id="KW-0175">Coiled coil</keyword>
<dbReference type="Gene3D" id="1.10.287.470">
    <property type="entry name" value="Helix hairpin bin"/>
    <property type="match status" value="1"/>
</dbReference>
<evidence type="ECO:0000313" key="5">
    <source>
        <dbReference type="EMBL" id="SEK62679.1"/>
    </source>
</evidence>
<dbReference type="Gene3D" id="2.40.50.100">
    <property type="match status" value="1"/>
</dbReference>
<feature type="region of interest" description="Disordered" evidence="3">
    <location>
        <begin position="1"/>
        <end position="23"/>
    </location>
</feature>
<keyword evidence="6" id="KW-1185">Reference proteome</keyword>
<evidence type="ECO:0000256" key="1">
    <source>
        <dbReference type="ARBA" id="ARBA00009477"/>
    </source>
</evidence>
<dbReference type="InterPro" id="IPR058625">
    <property type="entry name" value="MdtA-like_BSH"/>
</dbReference>
<evidence type="ECO:0000256" key="3">
    <source>
        <dbReference type="SAM" id="MobiDB-lite"/>
    </source>
</evidence>
<dbReference type="GO" id="GO:0015562">
    <property type="term" value="F:efflux transmembrane transporter activity"/>
    <property type="evidence" value="ECO:0007669"/>
    <property type="project" value="TreeGrafter"/>
</dbReference>
<dbReference type="NCBIfam" id="TIGR01730">
    <property type="entry name" value="RND_mfp"/>
    <property type="match status" value="1"/>
</dbReference>
<dbReference type="InterPro" id="IPR006143">
    <property type="entry name" value="RND_pump_MFP"/>
</dbReference>
<evidence type="ECO:0000256" key="2">
    <source>
        <dbReference type="SAM" id="Coils"/>
    </source>
</evidence>
<feature type="domain" description="Multidrug resistance protein MdtA-like barrel-sandwich hybrid" evidence="4">
    <location>
        <begin position="75"/>
        <end position="211"/>
    </location>
</feature>
<evidence type="ECO:0000313" key="6">
    <source>
        <dbReference type="Proteomes" id="UP000199256"/>
    </source>
</evidence>
<sequence>MGITNMRKGAKKGTDPFSARQRRAQKRGLSPFLPPFFPFFPFFLITLLLAPLTTLAEEGLSNETPARLDWSTRMELGSPVSGTVTAVKVQSGDRVAAGDLLVTLDGRASRAELERAQAQAQRLKLAREEAEREYERTREMYDQALISSRELALAEIDQSMARAAHQGALAELTQARLNLEYSQVKAPMEALVVARHVHPGQVIQNTLQVQPLVTLAVAHPMLATLEVSSQGATELEPGTEAHVRVGDQEFQGRVRRVSLESREDTPDTFQVWVAFDPPEGHRLRAGMSAWVVLP</sequence>
<reference evidence="6" key="1">
    <citation type="submission" date="2016-10" db="EMBL/GenBank/DDBJ databases">
        <authorList>
            <person name="Varghese N."/>
            <person name="Submissions S."/>
        </authorList>
    </citation>
    <scope>NUCLEOTIDE SEQUENCE [LARGE SCALE GENOMIC DNA]</scope>
    <source>
        <strain evidence="6">DSM 241</strain>
    </source>
</reference>
<proteinExistence type="inferred from homology"/>
<dbReference type="SUPFAM" id="SSF111369">
    <property type="entry name" value="HlyD-like secretion proteins"/>
    <property type="match status" value="1"/>
</dbReference>
<name>A0A1H7IJN5_9GAMM</name>
<comment type="similarity">
    <text evidence="1">Belongs to the membrane fusion protein (MFP) (TC 8.A.1) family.</text>
</comment>